<dbReference type="RefSeq" id="XP_052119844.1">
    <property type="nucleotide sequence ID" value="XM_052263884.1"/>
</dbReference>
<sequence>MASPRSSASIILAAAALLTCVAGIPLSALSEAVRCHVCGPASAAHLFPGQPPAPDCQSEEAGPDQLPPASSRSCPPGYKGCLATYDGEELTRTCAEQAFHMCDVANDVVYCYCSGPLCNSRGAAELGEQRQALLQARRADLEGSGGGQDDDTEDDASDIATSVYDDSPSSHSPVASSTTTTTASHRAWGSSSTSATSATTPGDFYLSNTTEDAAAEVPVGGAGAGAAATDGKGSASRVQGTGLLLALALCTTMLRAQWTLRLT</sequence>
<dbReference type="Proteomes" id="UP000504606">
    <property type="component" value="Unplaced"/>
</dbReference>
<feature type="region of interest" description="Disordered" evidence="1">
    <location>
        <begin position="139"/>
        <end position="200"/>
    </location>
</feature>
<dbReference type="GeneID" id="113209012"/>
<feature type="signal peptide" evidence="2">
    <location>
        <begin position="1"/>
        <end position="23"/>
    </location>
</feature>
<feature type="chain" id="PRO_5039308212" evidence="2">
    <location>
        <begin position="24"/>
        <end position="263"/>
    </location>
</feature>
<protein>
    <submittedName>
        <fullName evidence="4">Uncharacterized protein LOC113209012</fullName>
    </submittedName>
</protein>
<keyword evidence="2" id="KW-0732">Signal</keyword>
<organism evidence="3 4">
    <name type="scientific">Frankliniella occidentalis</name>
    <name type="common">Western flower thrips</name>
    <name type="synonym">Euthrips occidentalis</name>
    <dbReference type="NCBI Taxonomy" id="133901"/>
    <lineage>
        <taxon>Eukaryota</taxon>
        <taxon>Metazoa</taxon>
        <taxon>Ecdysozoa</taxon>
        <taxon>Arthropoda</taxon>
        <taxon>Hexapoda</taxon>
        <taxon>Insecta</taxon>
        <taxon>Pterygota</taxon>
        <taxon>Neoptera</taxon>
        <taxon>Paraneoptera</taxon>
        <taxon>Thysanoptera</taxon>
        <taxon>Terebrantia</taxon>
        <taxon>Thripoidea</taxon>
        <taxon>Thripidae</taxon>
        <taxon>Frankliniella</taxon>
    </lineage>
</organism>
<feature type="compositionally biased region" description="Low complexity" evidence="1">
    <location>
        <begin position="167"/>
        <end position="200"/>
    </location>
</feature>
<proteinExistence type="predicted"/>
<evidence type="ECO:0000256" key="2">
    <source>
        <dbReference type="SAM" id="SignalP"/>
    </source>
</evidence>
<reference evidence="4" key="2">
    <citation type="submission" date="2025-08" db="UniProtKB">
        <authorList>
            <consortium name="RefSeq"/>
        </authorList>
    </citation>
    <scope>IDENTIFICATION</scope>
    <source>
        <tissue evidence="4">Whole organism</tissue>
    </source>
</reference>
<keyword evidence="3" id="KW-1185">Reference proteome</keyword>
<evidence type="ECO:0000313" key="4">
    <source>
        <dbReference type="RefSeq" id="XP_052119844.1"/>
    </source>
</evidence>
<dbReference type="OrthoDB" id="10634584at2759"/>
<dbReference type="KEGG" id="foc:113209012"/>
<accession>A0A9C6TZ56</accession>
<evidence type="ECO:0000313" key="3">
    <source>
        <dbReference type="Proteomes" id="UP000504606"/>
    </source>
</evidence>
<reference evidence="4" key="1">
    <citation type="journal article" date="2018" name="Proc. Natl. Acad. Sci. U.S.A.">
        <title>Phylogenomics and the evolution of hemipteroid insects.</title>
        <authorList>
            <person name="Johnson K.P."/>
            <person name="Dietrich C.H."/>
            <person name="Friedrich F."/>
            <person name="Beutel R.G."/>
            <person name="Wipfler B."/>
            <person name="Peters R.S."/>
            <person name="Allen J.M."/>
            <person name="Petersen M."/>
            <person name="Donath A."/>
            <person name="Walden K.K."/>
            <person name="Kozlov A.M."/>
            <person name="Podsiadlowski L."/>
            <person name="Mayer C."/>
            <person name="Meusemann K."/>
            <person name="Vasilikopoulos A."/>
            <person name="Waterhouse R.M."/>
            <person name="Cameron S.L."/>
            <person name="Weirauch C."/>
            <person name="Swanson D.R."/>
            <person name="Percy D.M."/>
            <person name="Hardy N.B."/>
            <person name="Terry I."/>
            <person name="Liu S."/>
            <person name="Zhou X."/>
            <person name="Misof B."/>
            <person name="Robertson H.M."/>
            <person name="Yoshizawa K."/>
        </authorList>
    </citation>
    <scope>NUCLEOTIDE SEQUENCE</scope>
    <source>
        <tissue evidence="4">Whole organism</tissue>
    </source>
</reference>
<gene>
    <name evidence="4" type="primary">LOC113209012</name>
</gene>
<feature type="region of interest" description="Disordered" evidence="1">
    <location>
        <begin position="49"/>
        <end position="73"/>
    </location>
</feature>
<name>A0A9C6TZ56_FRAOC</name>
<feature type="compositionally biased region" description="Acidic residues" evidence="1">
    <location>
        <begin position="148"/>
        <end position="157"/>
    </location>
</feature>
<evidence type="ECO:0000256" key="1">
    <source>
        <dbReference type="SAM" id="MobiDB-lite"/>
    </source>
</evidence>
<dbReference type="AlphaFoldDB" id="A0A9C6TZ56"/>